<accession>A0A8S9N7Y8</accession>
<dbReference type="Proteomes" id="UP000712281">
    <property type="component" value="Unassembled WGS sequence"/>
</dbReference>
<proteinExistence type="predicted"/>
<dbReference type="EMBL" id="QGKX02001621">
    <property type="protein sequence ID" value="KAF3499845.1"/>
    <property type="molecule type" value="Genomic_DNA"/>
</dbReference>
<dbReference type="EMBL" id="QGKW02002005">
    <property type="protein sequence ID" value="KAF2544316.1"/>
    <property type="molecule type" value="Genomic_DNA"/>
</dbReference>
<sequence>MRLLEGRCGLRRILTGDAKRDESRRVMQNERPCLMGDENYDAMLDGQCKS</sequence>
<comment type="caution">
    <text evidence="2">The sequence shown here is derived from an EMBL/GenBank/DDBJ whole genome shotgun (WGS) entry which is preliminary data.</text>
</comment>
<protein>
    <submittedName>
        <fullName evidence="2">Uncharacterized protein</fullName>
    </submittedName>
</protein>
<dbReference type="AlphaFoldDB" id="A0A8S9N7Y8"/>
<reference evidence="1" key="2">
    <citation type="submission" date="2019-12" db="EMBL/GenBank/DDBJ databases">
        <title>Genome sequencing and annotation of Brassica cretica.</title>
        <authorList>
            <person name="Studholme D.J."/>
            <person name="Sarris P.F."/>
        </authorList>
    </citation>
    <scope>NUCLEOTIDE SEQUENCE</scope>
    <source>
        <strain evidence="1">PFS-001/15</strain>
        <tissue evidence="1">Leaf</tissue>
    </source>
</reference>
<reference evidence="2" key="1">
    <citation type="submission" date="2019-12" db="EMBL/GenBank/DDBJ databases">
        <title>Genome sequencing and annotation of Brassica cretica.</title>
        <authorList>
            <person name="Studholme D.J."/>
            <person name="Sarris P."/>
        </authorList>
    </citation>
    <scope>NUCLEOTIDE SEQUENCE</scope>
    <source>
        <strain evidence="2">PFS-109/04</strain>
        <tissue evidence="2">Leaf</tissue>
    </source>
</reference>
<evidence type="ECO:0000313" key="2">
    <source>
        <dbReference type="EMBL" id="KAF3499845.1"/>
    </source>
</evidence>
<organism evidence="2 3">
    <name type="scientific">Brassica cretica</name>
    <name type="common">Mustard</name>
    <dbReference type="NCBI Taxonomy" id="69181"/>
    <lineage>
        <taxon>Eukaryota</taxon>
        <taxon>Viridiplantae</taxon>
        <taxon>Streptophyta</taxon>
        <taxon>Embryophyta</taxon>
        <taxon>Tracheophyta</taxon>
        <taxon>Spermatophyta</taxon>
        <taxon>Magnoliopsida</taxon>
        <taxon>eudicotyledons</taxon>
        <taxon>Gunneridae</taxon>
        <taxon>Pentapetalae</taxon>
        <taxon>rosids</taxon>
        <taxon>malvids</taxon>
        <taxon>Brassicales</taxon>
        <taxon>Brassicaceae</taxon>
        <taxon>Brassiceae</taxon>
        <taxon>Brassica</taxon>
    </lineage>
</organism>
<evidence type="ECO:0000313" key="1">
    <source>
        <dbReference type="EMBL" id="KAF2544316.1"/>
    </source>
</evidence>
<name>A0A8S9N7Y8_BRACR</name>
<gene>
    <name evidence="1" type="ORF">F2Q68_00029677</name>
    <name evidence="2" type="ORF">F2Q69_00041937</name>
</gene>
<dbReference type="Proteomes" id="UP000712600">
    <property type="component" value="Unassembled WGS sequence"/>
</dbReference>
<evidence type="ECO:0000313" key="3">
    <source>
        <dbReference type="Proteomes" id="UP000712600"/>
    </source>
</evidence>